<proteinExistence type="predicted"/>
<dbReference type="Pfam" id="PF13186">
    <property type="entry name" value="SPASM"/>
    <property type="match status" value="1"/>
</dbReference>
<sequence length="254" mass="28625">MFTRATLITYEKAKKLRSVGIDTLQVTVDSHIPSQYDSIVGVKGSFNRMYRGLYYIQNVGINVFLKMIISKQNIENISESIKFFRDAGIKSFGLEVVVPVGRADFDILPTEQQIDRLKEEISEITSLYPDLEFNLTYLKYGTPKQCAGGITSIFVYADGETGPCDKAHAFRKQLSFGNIYNESLKDIWKDGPAFFRNMRNNDERCLSCDAKSTCLGGCILNSLILTKKIEADPMCKNISNKEGDLFPAIETVYI</sequence>
<dbReference type="Proteomes" id="UP000018949">
    <property type="component" value="Unassembled WGS sequence"/>
</dbReference>
<dbReference type="PANTHER" id="PTHR11228">
    <property type="entry name" value="RADICAL SAM DOMAIN PROTEIN"/>
    <property type="match status" value="1"/>
</dbReference>
<dbReference type="InterPro" id="IPR058240">
    <property type="entry name" value="rSAM_sf"/>
</dbReference>
<evidence type="ECO:0000259" key="1">
    <source>
        <dbReference type="Pfam" id="PF13186"/>
    </source>
</evidence>
<dbReference type="InterPro" id="IPR023885">
    <property type="entry name" value="4Fe4S-binding_SPASM_dom"/>
</dbReference>
<reference evidence="2 3" key="1">
    <citation type="submission" date="2013-12" db="EMBL/GenBank/DDBJ databases">
        <title>NBRP : Genome information of microbial organism related human and environment.</title>
        <authorList>
            <person name="Hattori M."/>
            <person name="Oshima K."/>
            <person name="Inaba H."/>
            <person name="Suda W."/>
            <person name="Sakamoto M."/>
            <person name="Iino T."/>
            <person name="Kitahara M."/>
            <person name="Oshida Y."/>
            <person name="Iida T."/>
            <person name="Kudo T."/>
            <person name="Itoh T."/>
            <person name="Ahmed I."/>
            <person name="Ohkuma M."/>
        </authorList>
    </citation>
    <scope>NUCLEOTIDE SEQUENCE [LARGE SCALE GENOMIC DNA]</scope>
    <source>
        <strain evidence="2 3">JCM 21738</strain>
    </source>
</reference>
<evidence type="ECO:0000313" key="3">
    <source>
        <dbReference type="Proteomes" id="UP000018949"/>
    </source>
</evidence>
<dbReference type="NCBIfam" id="TIGR04085">
    <property type="entry name" value="rSAM_more_4Fe4S"/>
    <property type="match status" value="1"/>
</dbReference>
<dbReference type="AlphaFoldDB" id="W4RQ45"/>
<dbReference type="EMBL" id="BAUW01000039">
    <property type="protein sequence ID" value="GAE46247.1"/>
    <property type="molecule type" value="Genomic_DNA"/>
</dbReference>
<keyword evidence="3" id="KW-1185">Reference proteome</keyword>
<gene>
    <name evidence="2" type="ORF">JCM21738_3131</name>
</gene>
<comment type="caution">
    <text evidence="2">The sequence shown here is derived from an EMBL/GenBank/DDBJ whole genome shotgun (WGS) entry which is preliminary data.</text>
</comment>
<evidence type="ECO:0000313" key="2">
    <source>
        <dbReference type="EMBL" id="GAE46247.1"/>
    </source>
</evidence>
<name>W4RQ45_9BACI</name>
<dbReference type="InterPro" id="IPR050377">
    <property type="entry name" value="Radical_SAM_PqqE_MftC-like"/>
</dbReference>
<dbReference type="SUPFAM" id="SSF102114">
    <property type="entry name" value="Radical SAM enzymes"/>
    <property type="match status" value="1"/>
</dbReference>
<dbReference type="Gene3D" id="3.20.20.70">
    <property type="entry name" value="Aldolase class I"/>
    <property type="match status" value="1"/>
</dbReference>
<feature type="domain" description="4Fe4S-binding SPASM" evidence="1">
    <location>
        <begin position="146"/>
        <end position="209"/>
    </location>
</feature>
<dbReference type="eggNOG" id="COG0535">
    <property type="taxonomic scope" value="Bacteria"/>
</dbReference>
<accession>W4RQ45</accession>
<dbReference type="PANTHER" id="PTHR11228:SF7">
    <property type="entry name" value="PQQA PEPTIDE CYCLASE"/>
    <property type="match status" value="1"/>
</dbReference>
<dbReference type="InterPro" id="IPR013785">
    <property type="entry name" value="Aldolase_TIM"/>
</dbReference>
<protein>
    <submittedName>
        <fullName evidence="2">Radical SAM domain heme biosynthesis protein</fullName>
    </submittedName>
</protein>
<organism evidence="2 3">
    <name type="scientific">Mesobacillus boroniphilus JCM 21738</name>
    <dbReference type="NCBI Taxonomy" id="1294265"/>
    <lineage>
        <taxon>Bacteria</taxon>
        <taxon>Bacillati</taxon>
        <taxon>Bacillota</taxon>
        <taxon>Bacilli</taxon>
        <taxon>Bacillales</taxon>
        <taxon>Bacillaceae</taxon>
        <taxon>Mesobacillus</taxon>
    </lineage>
</organism>